<accession>A0AAP0NRK6</accession>
<protein>
    <submittedName>
        <fullName evidence="1">Uncharacterized protein</fullName>
    </submittedName>
</protein>
<name>A0AAP0NRK6_9MAGN</name>
<dbReference type="EMBL" id="JBBNAE010000006">
    <property type="protein sequence ID" value="KAK9115614.1"/>
    <property type="molecule type" value="Genomic_DNA"/>
</dbReference>
<proteinExistence type="predicted"/>
<reference evidence="1 2" key="1">
    <citation type="submission" date="2024-01" db="EMBL/GenBank/DDBJ databases">
        <title>Genome assemblies of Stephania.</title>
        <authorList>
            <person name="Yang L."/>
        </authorList>
    </citation>
    <scope>NUCLEOTIDE SEQUENCE [LARGE SCALE GENOMIC DNA]</scope>
    <source>
        <strain evidence="1">QJT</strain>
        <tissue evidence="1">Leaf</tissue>
    </source>
</reference>
<dbReference type="AlphaFoldDB" id="A0AAP0NRK6"/>
<evidence type="ECO:0000313" key="1">
    <source>
        <dbReference type="EMBL" id="KAK9115614.1"/>
    </source>
</evidence>
<gene>
    <name evidence="1" type="ORF">Sjap_014561</name>
</gene>
<sequence>MSFPTVEILPRGGGSWRLLAIFRIRTVRISRFLSLVLTVDDDDDAIHSESDFFARTIAGDGVSVRR</sequence>
<evidence type="ECO:0000313" key="2">
    <source>
        <dbReference type="Proteomes" id="UP001417504"/>
    </source>
</evidence>
<organism evidence="1 2">
    <name type="scientific">Stephania japonica</name>
    <dbReference type="NCBI Taxonomy" id="461633"/>
    <lineage>
        <taxon>Eukaryota</taxon>
        <taxon>Viridiplantae</taxon>
        <taxon>Streptophyta</taxon>
        <taxon>Embryophyta</taxon>
        <taxon>Tracheophyta</taxon>
        <taxon>Spermatophyta</taxon>
        <taxon>Magnoliopsida</taxon>
        <taxon>Ranunculales</taxon>
        <taxon>Menispermaceae</taxon>
        <taxon>Menispermoideae</taxon>
        <taxon>Cissampelideae</taxon>
        <taxon>Stephania</taxon>
    </lineage>
</organism>
<keyword evidence="2" id="KW-1185">Reference proteome</keyword>
<dbReference type="Proteomes" id="UP001417504">
    <property type="component" value="Unassembled WGS sequence"/>
</dbReference>
<comment type="caution">
    <text evidence="1">The sequence shown here is derived from an EMBL/GenBank/DDBJ whole genome shotgun (WGS) entry which is preliminary data.</text>
</comment>